<evidence type="ECO:0000259" key="1">
    <source>
        <dbReference type="Pfam" id="PF00903"/>
    </source>
</evidence>
<dbReference type="EMBL" id="JBHSGA010000011">
    <property type="protein sequence ID" value="MFC4526100.1"/>
    <property type="molecule type" value="Genomic_DNA"/>
</dbReference>
<proteinExistence type="predicted"/>
<evidence type="ECO:0000313" key="2">
    <source>
        <dbReference type="EMBL" id="MFC4526100.1"/>
    </source>
</evidence>
<dbReference type="Pfam" id="PF00903">
    <property type="entry name" value="Glyoxalase"/>
    <property type="match status" value="1"/>
</dbReference>
<dbReference type="Proteomes" id="UP001595961">
    <property type="component" value="Unassembled WGS sequence"/>
</dbReference>
<reference evidence="3" key="1">
    <citation type="journal article" date="2019" name="Int. J. Syst. Evol. Microbiol.">
        <title>The Global Catalogue of Microorganisms (GCM) 10K type strain sequencing project: providing services to taxonomists for standard genome sequencing and annotation.</title>
        <authorList>
            <consortium name="The Broad Institute Genomics Platform"/>
            <consortium name="The Broad Institute Genome Sequencing Center for Infectious Disease"/>
            <person name="Wu L."/>
            <person name="Ma J."/>
        </authorList>
    </citation>
    <scope>NUCLEOTIDE SEQUENCE [LARGE SCALE GENOMIC DNA]</scope>
    <source>
        <strain evidence="3">CCM 4481</strain>
    </source>
</reference>
<dbReference type="RefSeq" id="WP_266151089.1">
    <property type="nucleotide sequence ID" value="NZ_CP064028.1"/>
</dbReference>
<name>A0ABV9BZD9_9GAMM</name>
<dbReference type="InterPro" id="IPR004360">
    <property type="entry name" value="Glyas_Fos-R_dOase_dom"/>
</dbReference>
<comment type="caution">
    <text evidence="2">The sequence shown here is derived from an EMBL/GenBank/DDBJ whole genome shotgun (WGS) entry which is preliminary data.</text>
</comment>
<evidence type="ECO:0000313" key="3">
    <source>
        <dbReference type="Proteomes" id="UP001595961"/>
    </source>
</evidence>
<dbReference type="SUPFAM" id="SSF54593">
    <property type="entry name" value="Glyoxalase/Bleomycin resistance protein/Dihydroxybiphenyl dioxygenase"/>
    <property type="match status" value="1"/>
</dbReference>
<dbReference type="PANTHER" id="PTHR34109:SF1">
    <property type="entry name" value="VOC DOMAIN-CONTAINING PROTEIN"/>
    <property type="match status" value="1"/>
</dbReference>
<gene>
    <name evidence="2" type="ORF">ACFO5W_05565</name>
</gene>
<keyword evidence="3" id="KW-1185">Reference proteome</keyword>
<dbReference type="InterPro" id="IPR029068">
    <property type="entry name" value="Glyas_Bleomycin-R_OHBP_Dase"/>
</dbReference>
<dbReference type="Gene3D" id="3.10.180.10">
    <property type="entry name" value="2,3-Dihydroxybiphenyl 1,2-Dioxygenase, domain 1"/>
    <property type="match status" value="1"/>
</dbReference>
<feature type="domain" description="Glyoxalase/fosfomycin resistance/dioxygenase" evidence="1">
    <location>
        <begin position="64"/>
        <end position="116"/>
    </location>
</feature>
<dbReference type="PANTHER" id="PTHR34109">
    <property type="entry name" value="BNAUNNG04460D PROTEIN-RELATED"/>
    <property type="match status" value="1"/>
</dbReference>
<accession>A0ABV9BZD9</accession>
<organism evidence="2 3">
    <name type="scientific">Dyella halodurans</name>
    <dbReference type="NCBI Taxonomy" id="1920171"/>
    <lineage>
        <taxon>Bacteria</taxon>
        <taxon>Pseudomonadati</taxon>
        <taxon>Pseudomonadota</taxon>
        <taxon>Gammaproteobacteria</taxon>
        <taxon>Lysobacterales</taxon>
        <taxon>Rhodanobacteraceae</taxon>
        <taxon>Dyella</taxon>
    </lineage>
</organism>
<sequence length="123" mass="13722">MARFQPDGWPTVTPRIVTPDAEGLVTFIKTVFDARGELHPGRPAELRIGDSMLMVSDGGGQRETYSAFLYVYVEDTGATYERAMAAKAVSLEAPADTPYGDRRAMVRDRWGNTWQIATRSHRD</sequence>
<protein>
    <submittedName>
        <fullName evidence="2">VOC family protein</fullName>
    </submittedName>
</protein>